<dbReference type="EMBL" id="GDHF01029379">
    <property type="protein sequence ID" value="JAI22935.1"/>
    <property type="molecule type" value="Transcribed_RNA"/>
</dbReference>
<organism evidence="3">
    <name type="scientific">Bactrocera latifrons</name>
    <name type="common">Malaysian fruit fly</name>
    <name type="synonym">Chaetodacus latifrons</name>
    <dbReference type="NCBI Taxonomy" id="174628"/>
    <lineage>
        <taxon>Eukaryota</taxon>
        <taxon>Metazoa</taxon>
        <taxon>Ecdysozoa</taxon>
        <taxon>Arthropoda</taxon>
        <taxon>Hexapoda</taxon>
        <taxon>Insecta</taxon>
        <taxon>Pterygota</taxon>
        <taxon>Neoptera</taxon>
        <taxon>Endopterygota</taxon>
        <taxon>Diptera</taxon>
        <taxon>Brachycera</taxon>
        <taxon>Muscomorpha</taxon>
        <taxon>Tephritoidea</taxon>
        <taxon>Tephritidae</taxon>
        <taxon>Bactrocera</taxon>
        <taxon>Bactrocera</taxon>
    </lineage>
</organism>
<dbReference type="SUPFAM" id="SSF50630">
    <property type="entry name" value="Acid proteases"/>
    <property type="match status" value="1"/>
</dbReference>
<name>A0A0K8U9A2_BACLA</name>
<dbReference type="InterPro" id="IPR043502">
    <property type="entry name" value="DNA/RNA_pol_sf"/>
</dbReference>
<dbReference type="GO" id="GO:0004190">
    <property type="term" value="F:aspartic-type endopeptidase activity"/>
    <property type="evidence" value="ECO:0007669"/>
    <property type="project" value="InterPro"/>
</dbReference>
<dbReference type="CDD" id="cd00303">
    <property type="entry name" value="retropepsin_like"/>
    <property type="match status" value="1"/>
</dbReference>
<proteinExistence type="predicted"/>
<dbReference type="GO" id="GO:0071897">
    <property type="term" value="P:DNA biosynthetic process"/>
    <property type="evidence" value="ECO:0007669"/>
    <property type="project" value="UniProtKB-ARBA"/>
</dbReference>
<dbReference type="Pfam" id="PF13975">
    <property type="entry name" value="gag-asp_proteas"/>
    <property type="match status" value="1"/>
</dbReference>
<dbReference type="InterPro" id="IPR001995">
    <property type="entry name" value="Peptidase_A2_cat"/>
</dbReference>
<dbReference type="InterPro" id="IPR043128">
    <property type="entry name" value="Rev_trsase/Diguanyl_cyclase"/>
</dbReference>
<protein>
    <recommendedName>
        <fullName evidence="2">Peptidase A2 domain-containing protein</fullName>
    </recommendedName>
</protein>
<evidence type="ECO:0000256" key="1">
    <source>
        <dbReference type="ARBA" id="ARBA00022801"/>
    </source>
</evidence>
<dbReference type="InterPro" id="IPR021109">
    <property type="entry name" value="Peptidase_aspartic_dom_sf"/>
</dbReference>
<evidence type="ECO:0000313" key="3">
    <source>
        <dbReference type="EMBL" id="JAI22935.1"/>
    </source>
</evidence>
<dbReference type="PROSITE" id="PS50175">
    <property type="entry name" value="ASP_PROT_RETROV"/>
    <property type="match status" value="1"/>
</dbReference>
<dbReference type="AlphaFoldDB" id="A0A0K8U9A2"/>
<feature type="domain" description="Peptidase A2" evidence="2">
    <location>
        <begin position="6"/>
        <end position="44"/>
    </location>
</feature>
<reference evidence="3" key="1">
    <citation type="submission" date="2015-06" db="EMBL/GenBank/DDBJ databases">
        <authorList>
            <person name="Hoefler B.C."/>
            <person name="Straight P.D."/>
        </authorList>
    </citation>
    <scope>NUCLEOTIDE SEQUENCE</scope>
</reference>
<gene>
    <name evidence="3" type="ORF">c0_g1_i9</name>
</gene>
<dbReference type="PROSITE" id="PS00141">
    <property type="entry name" value="ASP_PROTEASE"/>
    <property type="match status" value="1"/>
</dbReference>
<dbReference type="Gene3D" id="3.30.70.270">
    <property type="match status" value="1"/>
</dbReference>
<accession>A0A0K8U9A2</accession>
<dbReference type="GO" id="GO:0006508">
    <property type="term" value="P:proteolysis"/>
    <property type="evidence" value="ECO:0007669"/>
    <property type="project" value="InterPro"/>
</dbReference>
<keyword evidence="1" id="KW-0378">Hydrolase</keyword>
<dbReference type="InterPro" id="IPR001969">
    <property type="entry name" value="Aspartic_peptidase_AS"/>
</dbReference>
<dbReference type="SUPFAM" id="SSF56672">
    <property type="entry name" value="DNA/RNA polymerases"/>
    <property type="match status" value="1"/>
</dbReference>
<dbReference type="Gene3D" id="2.40.70.10">
    <property type="entry name" value="Acid Proteases"/>
    <property type="match status" value="1"/>
</dbReference>
<sequence length="290" mass="32913">MNDLTISALIDTGADVCLMRYDMYKCAGISNLSDNRLILGGIKGSKVCTLGSFEVNIEVDGINFEVTFHVTELNDLPCKVILGNNILKSVNICFSEKGAEFGRKELKILSDEDSLETRHVCQSKIESDFVDDKGFKVKEEEDNAIGSNLALTEFAALCEAFDENDVNPDPASNLDLGHLNVKIQAIDDFPFYHTPRHVSCADQKRIDNWLSERQSNSEHASTVVLVLKKDGTKRICCSFRKRNKNIIRNNFSMMTFQNWLKRISVRYKENISIDGKFRRWARTQGDERLK</sequence>
<evidence type="ECO:0000259" key="2">
    <source>
        <dbReference type="PROSITE" id="PS50175"/>
    </source>
</evidence>
<dbReference type="Gene3D" id="3.10.10.10">
    <property type="entry name" value="HIV Type 1 Reverse Transcriptase, subunit A, domain 1"/>
    <property type="match status" value="1"/>
</dbReference>